<dbReference type="NCBIfam" id="TIGR04430">
    <property type="entry name" value="OM_asym_MlaD"/>
    <property type="match status" value="1"/>
</dbReference>
<evidence type="ECO:0000256" key="1">
    <source>
        <dbReference type="SAM" id="Phobius"/>
    </source>
</evidence>
<comment type="caution">
    <text evidence="3">The sequence shown here is derived from an EMBL/GenBank/DDBJ whole genome shotgun (WGS) entry which is preliminary data.</text>
</comment>
<name>A0A9X3CQB3_9VIBR</name>
<dbReference type="RefSeq" id="WP_265676331.1">
    <property type="nucleotide sequence ID" value="NZ_JAKRRY010000026.1"/>
</dbReference>
<evidence type="ECO:0000313" key="3">
    <source>
        <dbReference type="EMBL" id="MCW8347792.1"/>
    </source>
</evidence>
<reference evidence="3" key="1">
    <citation type="submission" date="2022-02" db="EMBL/GenBank/DDBJ databases">
        <title>Vibrio sp. nov, a new bacterium isolated from seawater.</title>
        <authorList>
            <person name="Yuan Y."/>
        </authorList>
    </citation>
    <scope>NUCLEOTIDE SEQUENCE</scope>
    <source>
        <strain evidence="3">ZSDZ65</strain>
    </source>
</reference>
<proteinExistence type="predicted"/>
<dbReference type="Proteomes" id="UP001155587">
    <property type="component" value="Unassembled WGS sequence"/>
</dbReference>
<dbReference type="GO" id="GO:0005543">
    <property type="term" value="F:phospholipid binding"/>
    <property type="evidence" value="ECO:0007669"/>
    <property type="project" value="TreeGrafter"/>
</dbReference>
<dbReference type="AlphaFoldDB" id="A0A9X3CQB3"/>
<sequence length="162" mass="17611">MQQTRKLELWVGGFVLTGLCAILFIIFQVADVKGLGSTDTYTLEARFDNIGSLKARSPVKVGGVVVGRVSKIHLDKESYLPVVELSINADYQFPDTSSAQILTSGLIGEQYVGLVPGFIFDDEEYLVDGGRIEDTKSALVLEDMIGQVLYSIGGNSDDTNKE</sequence>
<organism evidence="3 4">
    <name type="scientific">Vibrio qingdaonensis</name>
    <dbReference type="NCBI Taxonomy" id="2829491"/>
    <lineage>
        <taxon>Bacteria</taxon>
        <taxon>Pseudomonadati</taxon>
        <taxon>Pseudomonadota</taxon>
        <taxon>Gammaproteobacteria</taxon>
        <taxon>Vibrionales</taxon>
        <taxon>Vibrionaceae</taxon>
        <taxon>Vibrio</taxon>
    </lineage>
</organism>
<gene>
    <name evidence="3" type="primary">mlaD</name>
    <name evidence="3" type="ORF">MD535_17495</name>
</gene>
<accession>A0A9X3CQB3</accession>
<keyword evidence="1" id="KW-0812">Transmembrane</keyword>
<dbReference type="GO" id="GO:0005548">
    <property type="term" value="F:phospholipid transporter activity"/>
    <property type="evidence" value="ECO:0007669"/>
    <property type="project" value="TreeGrafter"/>
</dbReference>
<dbReference type="Pfam" id="PF02470">
    <property type="entry name" value="MlaD"/>
    <property type="match status" value="1"/>
</dbReference>
<dbReference type="InterPro" id="IPR030970">
    <property type="entry name" value="ABC_MlaD"/>
</dbReference>
<dbReference type="InterPro" id="IPR003399">
    <property type="entry name" value="Mce/MlaD"/>
</dbReference>
<dbReference type="PANTHER" id="PTHR33371:SF4">
    <property type="entry name" value="INTERMEMBRANE PHOSPHOLIPID TRANSPORT SYSTEM BINDING PROTEIN MLAD"/>
    <property type="match status" value="1"/>
</dbReference>
<dbReference type="InterPro" id="IPR052336">
    <property type="entry name" value="MlaD_Phospholipid_Transporter"/>
</dbReference>
<feature type="domain" description="Mce/MlaD" evidence="2">
    <location>
        <begin position="40"/>
        <end position="117"/>
    </location>
</feature>
<evidence type="ECO:0000259" key="2">
    <source>
        <dbReference type="Pfam" id="PF02470"/>
    </source>
</evidence>
<dbReference type="EMBL" id="JAKRRY010000026">
    <property type="protein sequence ID" value="MCW8347792.1"/>
    <property type="molecule type" value="Genomic_DNA"/>
</dbReference>
<keyword evidence="1" id="KW-0472">Membrane</keyword>
<keyword evidence="1" id="KW-1133">Transmembrane helix</keyword>
<dbReference type="PANTHER" id="PTHR33371">
    <property type="entry name" value="INTERMEMBRANE PHOSPHOLIPID TRANSPORT SYSTEM BINDING PROTEIN MLAD-RELATED"/>
    <property type="match status" value="1"/>
</dbReference>
<evidence type="ECO:0000313" key="4">
    <source>
        <dbReference type="Proteomes" id="UP001155587"/>
    </source>
</evidence>
<keyword evidence="4" id="KW-1185">Reference proteome</keyword>
<protein>
    <submittedName>
        <fullName evidence="3">Outer membrane lipid asymmetry maintenance protein MlaD</fullName>
    </submittedName>
</protein>
<feature type="transmembrane region" description="Helical" evidence="1">
    <location>
        <begin position="7"/>
        <end position="27"/>
    </location>
</feature>